<gene>
    <name evidence="5" type="primary">Aste57867_13051</name>
    <name evidence="4" type="ORF">As57867_013003</name>
    <name evidence="5" type="ORF">ASTE57867_13051</name>
</gene>
<dbReference type="GO" id="GO:0005524">
    <property type="term" value="F:ATP binding"/>
    <property type="evidence" value="ECO:0007669"/>
    <property type="project" value="UniProtKB-KW"/>
</dbReference>
<name>A0A485KX55_9STRA</name>
<proteinExistence type="predicted"/>
<reference evidence="5 6" key="1">
    <citation type="submission" date="2019-03" db="EMBL/GenBank/DDBJ databases">
        <authorList>
            <person name="Gaulin E."/>
            <person name="Dumas B."/>
        </authorList>
    </citation>
    <scope>NUCLEOTIDE SEQUENCE [LARGE SCALE GENOMIC DNA]</scope>
    <source>
        <strain evidence="5">CBS 568.67</strain>
    </source>
</reference>
<keyword evidence="6" id="KW-1185">Reference proteome</keyword>
<evidence type="ECO:0000313" key="4">
    <source>
        <dbReference type="EMBL" id="KAF0696173.1"/>
    </source>
</evidence>
<evidence type="ECO:0000313" key="6">
    <source>
        <dbReference type="Proteomes" id="UP000332933"/>
    </source>
</evidence>
<dbReference type="GO" id="GO:0016020">
    <property type="term" value="C:membrane"/>
    <property type="evidence" value="ECO:0007669"/>
    <property type="project" value="TreeGrafter"/>
</dbReference>
<evidence type="ECO:0000256" key="2">
    <source>
        <dbReference type="ARBA" id="ARBA00022840"/>
    </source>
</evidence>
<evidence type="ECO:0000313" key="5">
    <source>
        <dbReference type="EMBL" id="VFT89896.1"/>
    </source>
</evidence>
<organism evidence="5 6">
    <name type="scientific">Aphanomyces stellatus</name>
    <dbReference type="NCBI Taxonomy" id="120398"/>
    <lineage>
        <taxon>Eukaryota</taxon>
        <taxon>Sar</taxon>
        <taxon>Stramenopiles</taxon>
        <taxon>Oomycota</taxon>
        <taxon>Saprolegniomycetes</taxon>
        <taxon>Saprolegniales</taxon>
        <taxon>Verrucalvaceae</taxon>
        <taxon>Aphanomyces</taxon>
    </lineage>
</organism>
<evidence type="ECO:0000256" key="1">
    <source>
        <dbReference type="ARBA" id="ARBA00022741"/>
    </source>
</evidence>
<reference evidence="4" key="2">
    <citation type="submission" date="2019-06" db="EMBL/GenBank/DDBJ databases">
        <title>Genomics analysis of Aphanomyces spp. identifies a new class of oomycete effector associated with host adaptation.</title>
        <authorList>
            <person name="Gaulin E."/>
        </authorList>
    </citation>
    <scope>NUCLEOTIDE SEQUENCE</scope>
    <source>
        <strain evidence="4">CBS 578.67</strain>
    </source>
</reference>
<dbReference type="Proteomes" id="UP000332933">
    <property type="component" value="Unassembled WGS sequence"/>
</dbReference>
<dbReference type="GO" id="GO:0004467">
    <property type="term" value="F:long-chain fatty acid-CoA ligase activity"/>
    <property type="evidence" value="ECO:0007669"/>
    <property type="project" value="TreeGrafter"/>
</dbReference>
<sequence length="530" mass="57124">MPSTAPQQYAKADASAAKPGHGPIYTAGVANKPECATMFEYLQRSADKHATNQYLGHRRKDKDGNVVDYVWETYEQVYGRVKAIASGLVYHNMLAKTAGSGDRVLGIYMKNRPESVLALYAATYAGGFAVLLDDKTCGADALNETQLTTIVCTTAELVKVIQAKATSPLLKHVVVCDVESKPISKAATAAGLTLCTLGHVEFLGSQHISRAVTPIPSDIYCLLYMSDTLGSPKGVPLSHSNMVHAIEAAKDRLLNVINHDELVHCSHMPMTQSLEHIAQGMAMTWGGKVGFYQGDSTAILDDVALLQPTVLVTPPHLLAKVHERFAHGSPHAGCFEACFFRTALKAKLATLKASGSRRHWLYDPLVFSKIQQTLGLGRCEVVLVASSSSVPDDASDFFRAMMACPVIDAYGLTETTGLCTMSLPTQSSVSDVGPPLAHLEAKLISVPGMSYDVNDTHHGEGEMRFPVCGRGEVCVRGLQVVSGYYKQPEATAKAFDEDGWLHTGDIGAWLPDGRLKILERTKSISDMATS</sequence>
<dbReference type="Pfam" id="PF00501">
    <property type="entry name" value="AMP-binding"/>
    <property type="match status" value="1"/>
</dbReference>
<feature type="domain" description="AMP-dependent synthetase/ligase" evidence="3">
    <location>
        <begin position="61"/>
        <end position="485"/>
    </location>
</feature>
<dbReference type="InterPro" id="IPR000873">
    <property type="entry name" value="AMP-dep_synth/lig_dom"/>
</dbReference>
<dbReference type="PANTHER" id="PTHR43272:SF33">
    <property type="entry name" value="AMP-BINDING DOMAIN-CONTAINING PROTEIN-RELATED"/>
    <property type="match status" value="1"/>
</dbReference>
<accession>A0A485KX55</accession>
<evidence type="ECO:0000259" key="3">
    <source>
        <dbReference type="Pfam" id="PF00501"/>
    </source>
</evidence>
<dbReference type="OrthoDB" id="189102at2759"/>
<dbReference type="GO" id="GO:0005783">
    <property type="term" value="C:endoplasmic reticulum"/>
    <property type="evidence" value="ECO:0007669"/>
    <property type="project" value="TreeGrafter"/>
</dbReference>
<keyword evidence="2" id="KW-0067">ATP-binding</keyword>
<dbReference type="InterPro" id="IPR042099">
    <property type="entry name" value="ANL_N_sf"/>
</dbReference>
<dbReference type="AlphaFoldDB" id="A0A485KX55"/>
<dbReference type="SUPFAM" id="SSF56801">
    <property type="entry name" value="Acetyl-CoA synthetase-like"/>
    <property type="match status" value="1"/>
</dbReference>
<protein>
    <submittedName>
        <fullName evidence="5">Aste57867_13051 protein</fullName>
    </submittedName>
</protein>
<keyword evidence="1" id="KW-0547">Nucleotide-binding</keyword>
<dbReference type="EMBL" id="VJMH01005423">
    <property type="protein sequence ID" value="KAF0696173.1"/>
    <property type="molecule type" value="Genomic_DNA"/>
</dbReference>
<dbReference type="EMBL" id="CAADRA010005444">
    <property type="protein sequence ID" value="VFT89896.1"/>
    <property type="molecule type" value="Genomic_DNA"/>
</dbReference>
<dbReference type="Gene3D" id="3.40.50.12780">
    <property type="entry name" value="N-terminal domain of ligase-like"/>
    <property type="match status" value="1"/>
</dbReference>
<dbReference type="PANTHER" id="PTHR43272">
    <property type="entry name" value="LONG-CHAIN-FATTY-ACID--COA LIGASE"/>
    <property type="match status" value="1"/>
</dbReference>